<dbReference type="Proteomes" id="UP000325755">
    <property type="component" value="Chromosome"/>
</dbReference>
<dbReference type="CDD" id="cd06981">
    <property type="entry name" value="cupin_reut_a1446"/>
    <property type="match status" value="1"/>
</dbReference>
<dbReference type="AlphaFoldDB" id="A0A5Q0BNA0"/>
<dbReference type="OrthoDB" id="9798585at2"/>
<dbReference type="KEGG" id="mmob:F6R98_13960"/>
<dbReference type="Pfam" id="PF07883">
    <property type="entry name" value="Cupin_2"/>
    <property type="match status" value="1"/>
</dbReference>
<evidence type="ECO:0000313" key="3">
    <source>
        <dbReference type="Proteomes" id="UP000325755"/>
    </source>
</evidence>
<gene>
    <name evidence="2" type="ORF">F6R98_13960</name>
</gene>
<feature type="domain" description="Cupin type-2" evidence="1">
    <location>
        <begin position="40"/>
        <end position="107"/>
    </location>
</feature>
<keyword evidence="3" id="KW-1185">Reference proteome</keyword>
<evidence type="ECO:0000313" key="2">
    <source>
        <dbReference type="EMBL" id="QFY43588.1"/>
    </source>
</evidence>
<sequence length="114" mass="12891">MQKINIVNLFKNLPEAGKTEQFENLLSVSGCRIERIVSQGQASPPGFWYRQDWDEWVLLLSGSAVLTLEDQPEPTPLQVGDCLLIPSHLRHRVESTDSQQPTVWLAVHFPAPSR</sequence>
<reference evidence="2 3" key="1">
    <citation type="submission" date="2019-09" db="EMBL/GenBank/DDBJ databases">
        <title>Ecophysiology of the spiral-shaped methanotroph Methylospira mobilis as revealed by the complete genome sequence.</title>
        <authorList>
            <person name="Oshkin I.Y."/>
            <person name="Dedysh S.N."/>
            <person name="Miroshnikov K."/>
            <person name="Danilova O.V."/>
            <person name="Hakobyan A."/>
            <person name="Liesack W."/>
        </authorList>
    </citation>
    <scope>NUCLEOTIDE SEQUENCE [LARGE SCALE GENOMIC DNA]</scope>
    <source>
        <strain evidence="2 3">Shm1</strain>
    </source>
</reference>
<dbReference type="Gene3D" id="2.60.120.10">
    <property type="entry name" value="Jelly Rolls"/>
    <property type="match status" value="1"/>
</dbReference>
<organism evidence="2 3">
    <name type="scientific">Candidatus Methylospira mobilis</name>
    <dbReference type="NCBI Taxonomy" id="1808979"/>
    <lineage>
        <taxon>Bacteria</taxon>
        <taxon>Pseudomonadati</taxon>
        <taxon>Pseudomonadota</taxon>
        <taxon>Gammaproteobacteria</taxon>
        <taxon>Methylococcales</taxon>
        <taxon>Methylococcaceae</taxon>
        <taxon>Candidatus Methylospira</taxon>
    </lineage>
</organism>
<dbReference type="InterPro" id="IPR014710">
    <property type="entry name" value="RmlC-like_jellyroll"/>
</dbReference>
<protein>
    <submittedName>
        <fullName evidence="2">Cupin domain-containing protein</fullName>
    </submittedName>
</protein>
<name>A0A5Q0BNA0_9GAMM</name>
<accession>A0A5Q0BNA0</accession>
<proteinExistence type="predicted"/>
<dbReference type="InterPro" id="IPR013096">
    <property type="entry name" value="Cupin_2"/>
</dbReference>
<dbReference type="EMBL" id="CP044205">
    <property type="protein sequence ID" value="QFY43588.1"/>
    <property type="molecule type" value="Genomic_DNA"/>
</dbReference>
<evidence type="ECO:0000259" key="1">
    <source>
        <dbReference type="Pfam" id="PF07883"/>
    </source>
</evidence>
<dbReference type="InParanoid" id="A0A5Q0BNA0"/>
<dbReference type="RefSeq" id="WP_153249571.1">
    <property type="nucleotide sequence ID" value="NZ_CP044205.1"/>
</dbReference>
<dbReference type="SUPFAM" id="SSF51182">
    <property type="entry name" value="RmlC-like cupins"/>
    <property type="match status" value="1"/>
</dbReference>
<dbReference type="InterPro" id="IPR011051">
    <property type="entry name" value="RmlC_Cupin_sf"/>
</dbReference>